<organism evidence="3 4">
    <name type="scientific">Bacillus salitolerans</name>
    <dbReference type="NCBI Taxonomy" id="1437434"/>
    <lineage>
        <taxon>Bacteria</taxon>
        <taxon>Bacillati</taxon>
        <taxon>Bacillota</taxon>
        <taxon>Bacilli</taxon>
        <taxon>Bacillales</taxon>
        <taxon>Bacillaceae</taxon>
        <taxon>Bacillus</taxon>
    </lineage>
</organism>
<dbReference type="Proteomes" id="UP001597214">
    <property type="component" value="Unassembled WGS sequence"/>
</dbReference>
<dbReference type="RefSeq" id="WP_377929632.1">
    <property type="nucleotide sequence ID" value="NZ_JBHUEM010000045.1"/>
</dbReference>
<dbReference type="Pfam" id="PF01381">
    <property type="entry name" value="HTH_3"/>
    <property type="match status" value="1"/>
</dbReference>
<dbReference type="PROSITE" id="PS50005">
    <property type="entry name" value="TPR"/>
    <property type="match status" value="1"/>
</dbReference>
<evidence type="ECO:0000313" key="3">
    <source>
        <dbReference type="EMBL" id="MFD1738424.1"/>
    </source>
</evidence>
<evidence type="ECO:0000256" key="1">
    <source>
        <dbReference type="PROSITE-ProRule" id="PRU00339"/>
    </source>
</evidence>
<dbReference type="InterPro" id="IPR001387">
    <property type="entry name" value="Cro/C1-type_HTH"/>
</dbReference>
<dbReference type="SMART" id="SM00028">
    <property type="entry name" value="TPR"/>
    <property type="match status" value="4"/>
</dbReference>
<protein>
    <submittedName>
        <fullName evidence="3">Helix-turn-helix domain-containing protein</fullName>
    </submittedName>
</protein>
<comment type="caution">
    <text evidence="3">The sequence shown here is derived from an EMBL/GenBank/DDBJ whole genome shotgun (WGS) entry which is preliminary data.</text>
</comment>
<keyword evidence="4" id="KW-1185">Reference proteome</keyword>
<dbReference type="InterPro" id="IPR010982">
    <property type="entry name" value="Lambda_DNA-bd_dom_sf"/>
</dbReference>
<dbReference type="CDD" id="cd00093">
    <property type="entry name" value="HTH_XRE"/>
    <property type="match status" value="1"/>
</dbReference>
<name>A0ABW4LTE1_9BACI</name>
<dbReference type="Gene3D" id="1.10.260.40">
    <property type="entry name" value="lambda repressor-like DNA-binding domains"/>
    <property type="match status" value="1"/>
</dbReference>
<keyword evidence="1" id="KW-0802">TPR repeat</keyword>
<feature type="domain" description="HTH cro/C1-type" evidence="2">
    <location>
        <begin position="8"/>
        <end position="59"/>
    </location>
</feature>
<gene>
    <name evidence="3" type="ORF">ACFSCX_18025</name>
</gene>
<dbReference type="SUPFAM" id="SSF48452">
    <property type="entry name" value="TPR-like"/>
    <property type="match status" value="1"/>
</dbReference>
<dbReference type="SMART" id="SM00530">
    <property type="entry name" value="HTH_XRE"/>
    <property type="match status" value="1"/>
</dbReference>
<proteinExistence type="predicted"/>
<dbReference type="PROSITE" id="PS50943">
    <property type="entry name" value="HTH_CROC1"/>
    <property type="match status" value="1"/>
</dbReference>
<sequence length="423" mass="50246">MMKIGDRIRFFRIQQGKTQDELANGIISISYLSKIENNQSLPSLEVVDMLCERLGIRFLDEEEPTLLEELMVWYKRLVHGEIEAVKSTYPILKDKVISSNDSTTLIHFILFEFRYFLHIGEKEAAKKTLEKITQISDIFTDDLNYYYHKFIGLHEYMQEQYSYAYDSYKKAEGILLRNVFEKWEEADLYYSLGLTSSRLWKVTLCLNYTNQALAIYQAQYNFNRSAECQILLGISYRRTNDLKKAEESYLLADKIATTLNNSSFKGFIHHNLGYLYTIEGKSELAIKHYEKSILFHEQHNYKKTFPSIHCIIMEYFNKSDYSNGLRWVEVGLNKIPDSMDSMEYYYHFKTYQHLMSNANEESSEMEFFLKEKVIPYFESHNNYKYIAEYSEMLAGYYEKHFKYKNASLFYKLSNKSLKKINNI</sequence>
<accession>A0ABW4LTE1</accession>
<evidence type="ECO:0000313" key="4">
    <source>
        <dbReference type="Proteomes" id="UP001597214"/>
    </source>
</evidence>
<reference evidence="4" key="1">
    <citation type="journal article" date="2019" name="Int. J. Syst. Evol. Microbiol.">
        <title>The Global Catalogue of Microorganisms (GCM) 10K type strain sequencing project: providing services to taxonomists for standard genome sequencing and annotation.</title>
        <authorList>
            <consortium name="The Broad Institute Genomics Platform"/>
            <consortium name="The Broad Institute Genome Sequencing Center for Infectious Disease"/>
            <person name="Wu L."/>
            <person name="Ma J."/>
        </authorList>
    </citation>
    <scope>NUCLEOTIDE SEQUENCE [LARGE SCALE GENOMIC DNA]</scope>
    <source>
        <strain evidence="4">CCUG 49339</strain>
    </source>
</reference>
<dbReference type="InterPro" id="IPR011990">
    <property type="entry name" value="TPR-like_helical_dom_sf"/>
</dbReference>
<dbReference type="EMBL" id="JBHUEM010000045">
    <property type="protein sequence ID" value="MFD1738424.1"/>
    <property type="molecule type" value="Genomic_DNA"/>
</dbReference>
<feature type="repeat" description="TPR" evidence="1">
    <location>
        <begin position="266"/>
        <end position="299"/>
    </location>
</feature>
<dbReference type="SUPFAM" id="SSF47413">
    <property type="entry name" value="lambda repressor-like DNA-binding domains"/>
    <property type="match status" value="1"/>
</dbReference>
<dbReference type="Gene3D" id="1.25.40.10">
    <property type="entry name" value="Tetratricopeptide repeat domain"/>
    <property type="match status" value="1"/>
</dbReference>
<dbReference type="InterPro" id="IPR019734">
    <property type="entry name" value="TPR_rpt"/>
</dbReference>
<evidence type="ECO:0000259" key="2">
    <source>
        <dbReference type="PROSITE" id="PS50943"/>
    </source>
</evidence>